<dbReference type="HOGENOM" id="CLU_1104187_0_0_1"/>
<name>J3LVM0_ORYBR</name>
<sequence>MEELVGQLSTVDNRSDDEGEEEVGSKLYLTVEQWLVRMKASTDGWKQMEQSGAKYRAPEALEQDPHEGPRCGSQLLRHMRMFGYIDHVKGPNRNAKNMDVQSVKMYRMFDPVTRRVCVSHTIANTPATTTPVVDFDYDVECMLVREEPIKRDAKGAILKYKARLVAKGFVQQQGVDFDEVFPPVAIMETIRVLIAMDAHDVWRIHQTYVKSAFLNGELEEDVYVVQPPGFVVENQGLHRFAVATGYKPKFEF</sequence>
<dbReference type="Gramene" id="OB04G11950.1">
    <property type="protein sequence ID" value="OB04G11950.1"/>
    <property type="gene ID" value="OB04G11950"/>
</dbReference>
<accession>J3LVM0</accession>
<reference evidence="3" key="2">
    <citation type="submission" date="2013-04" db="UniProtKB">
        <authorList>
            <consortium name="EnsemblPlants"/>
        </authorList>
    </citation>
    <scope>IDENTIFICATION</scope>
</reference>
<feature type="domain" description="Reverse transcriptase Ty1/copia-type" evidence="2">
    <location>
        <begin position="150"/>
        <end position="235"/>
    </location>
</feature>
<dbReference type="AlphaFoldDB" id="J3LVM0"/>
<evidence type="ECO:0000313" key="3">
    <source>
        <dbReference type="EnsemblPlants" id="OB04G11950.1"/>
    </source>
</evidence>
<dbReference type="Pfam" id="PF07727">
    <property type="entry name" value="RVT_2"/>
    <property type="match status" value="1"/>
</dbReference>
<dbReference type="Proteomes" id="UP000006038">
    <property type="component" value="Chromosome 4"/>
</dbReference>
<dbReference type="InterPro" id="IPR013103">
    <property type="entry name" value="RVT_2"/>
</dbReference>
<keyword evidence="4" id="KW-1185">Reference proteome</keyword>
<evidence type="ECO:0000313" key="4">
    <source>
        <dbReference type="Proteomes" id="UP000006038"/>
    </source>
</evidence>
<evidence type="ECO:0000256" key="1">
    <source>
        <dbReference type="SAM" id="MobiDB-lite"/>
    </source>
</evidence>
<proteinExistence type="predicted"/>
<feature type="region of interest" description="Disordered" evidence="1">
    <location>
        <begin position="1"/>
        <end position="23"/>
    </location>
</feature>
<protein>
    <recommendedName>
        <fullName evidence="2">Reverse transcriptase Ty1/copia-type domain-containing protein</fullName>
    </recommendedName>
</protein>
<organism evidence="3">
    <name type="scientific">Oryza brachyantha</name>
    <name type="common">malo sina</name>
    <dbReference type="NCBI Taxonomy" id="4533"/>
    <lineage>
        <taxon>Eukaryota</taxon>
        <taxon>Viridiplantae</taxon>
        <taxon>Streptophyta</taxon>
        <taxon>Embryophyta</taxon>
        <taxon>Tracheophyta</taxon>
        <taxon>Spermatophyta</taxon>
        <taxon>Magnoliopsida</taxon>
        <taxon>Liliopsida</taxon>
        <taxon>Poales</taxon>
        <taxon>Poaceae</taxon>
        <taxon>BOP clade</taxon>
        <taxon>Oryzoideae</taxon>
        <taxon>Oryzeae</taxon>
        <taxon>Oryzinae</taxon>
        <taxon>Oryza</taxon>
    </lineage>
</organism>
<reference evidence="3" key="1">
    <citation type="journal article" date="2013" name="Nat. Commun.">
        <title>Whole-genome sequencing of Oryza brachyantha reveals mechanisms underlying Oryza genome evolution.</title>
        <authorList>
            <person name="Chen J."/>
            <person name="Huang Q."/>
            <person name="Gao D."/>
            <person name="Wang J."/>
            <person name="Lang Y."/>
            <person name="Liu T."/>
            <person name="Li B."/>
            <person name="Bai Z."/>
            <person name="Luis Goicoechea J."/>
            <person name="Liang C."/>
            <person name="Chen C."/>
            <person name="Zhang W."/>
            <person name="Sun S."/>
            <person name="Liao Y."/>
            <person name="Zhang X."/>
            <person name="Yang L."/>
            <person name="Song C."/>
            <person name="Wang M."/>
            <person name="Shi J."/>
            <person name="Liu G."/>
            <person name="Liu J."/>
            <person name="Zhou H."/>
            <person name="Zhou W."/>
            <person name="Yu Q."/>
            <person name="An N."/>
            <person name="Chen Y."/>
            <person name="Cai Q."/>
            <person name="Wang B."/>
            <person name="Liu B."/>
            <person name="Min J."/>
            <person name="Huang Y."/>
            <person name="Wu H."/>
            <person name="Li Z."/>
            <person name="Zhang Y."/>
            <person name="Yin Y."/>
            <person name="Song W."/>
            <person name="Jiang J."/>
            <person name="Jackson S.A."/>
            <person name="Wing R.A."/>
            <person name="Wang J."/>
            <person name="Chen M."/>
        </authorList>
    </citation>
    <scope>NUCLEOTIDE SEQUENCE [LARGE SCALE GENOMIC DNA]</scope>
    <source>
        <strain evidence="3">cv. IRGC 101232</strain>
    </source>
</reference>
<dbReference type="EnsemblPlants" id="OB04G11950.1">
    <property type="protein sequence ID" value="OB04G11950.1"/>
    <property type="gene ID" value="OB04G11950"/>
</dbReference>
<dbReference type="STRING" id="4533.J3LVM0"/>
<dbReference type="eggNOG" id="KOG0017">
    <property type="taxonomic scope" value="Eukaryota"/>
</dbReference>
<evidence type="ECO:0000259" key="2">
    <source>
        <dbReference type="Pfam" id="PF07727"/>
    </source>
</evidence>